<evidence type="ECO:0000313" key="3">
    <source>
        <dbReference type="Proteomes" id="UP000663833"/>
    </source>
</evidence>
<reference evidence="2" key="1">
    <citation type="submission" date="2021-02" db="EMBL/GenBank/DDBJ databases">
        <authorList>
            <person name="Nowell W R."/>
        </authorList>
    </citation>
    <scope>NUCLEOTIDE SEQUENCE</scope>
</reference>
<accession>A0A817YBL3</accession>
<gene>
    <name evidence="2" type="ORF">LUA448_LOCUS15631</name>
</gene>
<name>A0A817YBL3_9BILA</name>
<keyword evidence="1" id="KW-0472">Membrane</keyword>
<proteinExistence type="predicted"/>
<sequence>MMSIPTSYQQEPIPIMINCRQSFQPIPMAQQYNDHSIGYSNAFKNNRIGPQQSDYNMSYQSNNSHRAPSSIQSTKGLIQPSRIHSLKQPIVDGIYPYNSNQSYYPQNKYTENAVSDEYHGKNKTSVVTSFCWQLTCFGLTRLTAGILFGTMILLMAISIGGLVVSIILYVQDQSTNSQWKILGIVVSCVLLITIIVTLCIFIYCYKNGRIGNSDDKSTLETREYNQENDFVKRNYFNRSYDMSSLPYGTNQNASPFSTNEDIIQVEDKQTNTEITMAPLRPRDCQRGVWPGKNAYGGISYRSFEKPIMTHRFIQTSSNEDDQTVPQGNINLMNIPPRTIIRLPGRSQPHRHGEYSSRFNETIPSRPIGRLIEDYVEHPQLQKNVIERLDDRRKIQIFNNVSVKRIKTFEEPNITDEFTTDHFYQ</sequence>
<evidence type="ECO:0000313" key="2">
    <source>
        <dbReference type="EMBL" id="CAF3379487.1"/>
    </source>
</evidence>
<feature type="transmembrane region" description="Helical" evidence="1">
    <location>
        <begin position="146"/>
        <end position="169"/>
    </location>
</feature>
<dbReference type="AlphaFoldDB" id="A0A817YBL3"/>
<dbReference type="Proteomes" id="UP000663833">
    <property type="component" value="Unassembled WGS sequence"/>
</dbReference>
<evidence type="ECO:0000256" key="1">
    <source>
        <dbReference type="SAM" id="Phobius"/>
    </source>
</evidence>
<protein>
    <submittedName>
        <fullName evidence="2">Uncharacterized protein</fullName>
    </submittedName>
</protein>
<feature type="transmembrane region" description="Helical" evidence="1">
    <location>
        <begin position="181"/>
        <end position="203"/>
    </location>
</feature>
<organism evidence="2 3">
    <name type="scientific">Rotaria socialis</name>
    <dbReference type="NCBI Taxonomy" id="392032"/>
    <lineage>
        <taxon>Eukaryota</taxon>
        <taxon>Metazoa</taxon>
        <taxon>Spiralia</taxon>
        <taxon>Gnathifera</taxon>
        <taxon>Rotifera</taxon>
        <taxon>Eurotatoria</taxon>
        <taxon>Bdelloidea</taxon>
        <taxon>Philodinida</taxon>
        <taxon>Philodinidae</taxon>
        <taxon>Rotaria</taxon>
    </lineage>
</organism>
<comment type="caution">
    <text evidence="2">The sequence shown here is derived from an EMBL/GenBank/DDBJ whole genome shotgun (WGS) entry which is preliminary data.</text>
</comment>
<keyword evidence="1" id="KW-1133">Transmembrane helix</keyword>
<dbReference type="EMBL" id="CAJNYD010001884">
    <property type="protein sequence ID" value="CAF3379487.1"/>
    <property type="molecule type" value="Genomic_DNA"/>
</dbReference>
<keyword evidence="1" id="KW-0812">Transmembrane</keyword>